<dbReference type="InterPro" id="IPR010895">
    <property type="entry name" value="CHRD"/>
</dbReference>
<proteinExistence type="predicted"/>
<evidence type="ECO:0000313" key="3">
    <source>
        <dbReference type="EMBL" id="MDU8885213.1"/>
    </source>
</evidence>
<feature type="chain" id="PRO_5047337199" evidence="1">
    <location>
        <begin position="21"/>
        <end position="178"/>
    </location>
</feature>
<keyword evidence="1" id="KW-0732">Signal</keyword>
<dbReference type="Proteomes" id="UP001268651">
    <property type="component" value="Unassembled WGS sequence"/>
</dbReference>
<reference evidence="3 4" key="1">
    <citation type="submission" date="2023-10" db="EMBL/GenBank/DDBJ databases">
        <title>Marimonas sp. nov. isolated from tidal mud flat.</title>
        <authorList>
            <person name="Jaincy N.J."/>
            <person name="Srinivasan S."/>
            <person name="Lee S.-S."/>
        </authorList>
    </citation>
    <scope>NUCLEOTIDE SEQUENCE [LARGE SCALE GENOMIC DNA]</scope>
    <source>
        <strain evidence="3 4">MJ-SS3</strain>
    </source>
</reference>
<comment type="caution">
    <text evidence="3">The sequence shown here is derived from an EMBL/GenBank/DDBJ whole genome shotgun (WGS) entry which is preliminary data.</text>
</comment>
<gene>
    <name evidence="3" type="ORF">RXV94_03510</name>
</gene>
<keyword evidence="4" id="KW-1185">Reference proteome</keyword>
<organism evidence="3 4">
    <name type="scientific">Gilvirhabdus luticola</name>
    <dbReference type="NCBI Taxonomy" id="3079858"/>
    <lineage>
        <taxon>Bacteria</taxon>
        <taxon>Pseudomonadati</taxon>
        <taxon>Bacteroidota</taxon>
        <taxon>Flavobacteriia</taxon>
        <taxon>Flavobacteriales</taxon>
        <taxon>Flavobacteriaceae</taxon>
        <taxon>Gilvirhabdus</taxon>
    </lineage>
</organism>
<name>A0ABU3U481_9FLAO</name>
<dbReference type="RefSeq" id="WP_316661074.1">
    <property type="nucleotide sequence ID" value="NZ_JAWHTF010000001.1"/>
</dbReference>
<accession>A0ABU3U481</accession>
<sequence>MKTKVLLQFCLLFAIGLVFTNCTNEPLINSEIEVNNEEVALRKGGNQFKFNASLKGSNEVPANDSKAAGEIIVNINDDETSIHYKLIVANIENVLASHFHFAPSGSNGGVVAFLYANPNPQPSGRAKGVLAEGDITAENVINAFAGDISALISAIREGNIYVNVHTSAIPSGEIRGQL</sequence>
<protein>
    <submittedName>
        <fullName evidence="3">CHRD domain-containing protein</fullName>
    </submittedName>
</protein>
<dbReference type="Pfam" id="PF07452">
    <property type="entry name" value="CHRD"/>
    <property type="match status" value="1"/>
</dbReference>
<dbReference type="PROSITE" id="PS50933">
    <property type="entry name" value="CHRD"/>
    <property type="match status" value="1"/>
</dbReference>
<dbReference type="SMART" id="SM00754">
    <property type="entry name" value="CHRD"/>
    <property type="match status" value="1"/>
</dbReference>
<feature type="signal peptide" evidence="1">
    <location>
        <begin position="1"/>
        <end position="20"/>
    </location>
</feature>
<feature type="domain" description="CHRD" evidence="2">
    <location>
        <begin position="46"/>
        <end position="178"/>
    </location>
</feature>
<evidence type="ECO:0000259" key="2">
    <source>
        <dbReference type="PROSITE" id="PS50933"/>
    </source>
</evidence>
<evidence type="ECO:0000313" key="4">
    <source>
        <dbReference type="Proteomes" id="UP001268651"/>
    </source>
</evidence>
<dbReference type="EMBL" id="JAWHTF010000001">
    <property type="protein sequence ID" value="MDU8885213.1"/>
    <property type="molecule type" value="Genomic_DNA"/>
</dbReference>
<evidence type="ECO:0000256" key="1">
    <source>
        <dbReference type="SAM" id="SignalP"/>
    </source>
</evidence>